<organism evidence="4 6">
    <name type="scientific">Clostridium formicaceticum</name>
    <dbReference type="NCBI Taxonomy" id="1497"/>
    <lineage>
        <taxon>Bacteria</taxon>
        <taxon>Bacillati</taxon>
        <taxon>Bacillota</taxon>
        <taxon>Clostridia</taxon>
        <taxon>Eubacteriales</taxon>
        <taxon>Clostridiaceae</taxon>
        <taxon>Clostridium</taxon>
    </lineage>
</organism>
<dbReference type="PANTHER" id="PTHR33606">
    <property type="entry name" value="PROTEIN YCII"/>
    <property type="match status" value="1"/>
</dbReference>
<dbReference type="KEGG" id="cfm:BJL90_10215"/>
<evidence type="ECO:0000259" key="2">
    <source>
        <dbReference type="Pfam" id="PF03795"/>
    </source>
</evidence>
<dbReference type="Gene3D" id="3.30.70.1060">
    <property type="entry name" value="Dimeric alpha+beta barrel"/>
    <property type="match status" value="1"/>
</dbReference>
<accession>A0AAC9WFC8</accession>
<evidence type="ECO:0000256" key="1">
    <source>
        <dbReference type="ARBA" id="ARBA00007689"/>
    </source>
</evidence>
<dbReference type="InterPro" id="IPR005545">
    <property type="entry name" value="YCII"/>
</dbReference>
<gene>
    <name evidence="3" type="ORF">BJL90_10215</name>
    <name evidence="4" type="ORF">CLFO_09480</name>
</gene>
<dbReference type="EMBL" id="CP020559">
    <property type="protein sequence ID" value="ARE86623.1"/>
    <property type="molecule type" value="Genomic_DNA"/>
</dbReference>
<evidence type="ECO:0000313" key="6">
    <source>
        <dbReference type="Proteomes" id="UP000192478"/>
    </source>
</evidence>
<dbReference type="InterPro" id="IPR051807">
    <property type="entry name" value="Sec-metab_biosynth-assoc"/>
</dbReference>
<reference evidence="3 5" key="1">
    <citation type="submission" date="2016-10" db="EMBL/GenBank/DDBJ databases">
        <title>Complete Genome Sequence of Acetogen Clostridium formicoaceticum ATCC 27076.</title>
        <authorList>
            <person name="Bao T."/>
            <person name="Cheng C."/>
            <person name="Zhao J."/>
            <person name="Yang S.-T."/>
            <person name="Wang J."/>
            <person name="Wang M."/>
        </authorList>
    </citation>
    <scope>NUCLEOTIDE SEQUENCE [LARGE SCALE GENOMIC DNA]</scope>
    <source>
        <strain evidence="3 5">ATCC 27076</strain>
    </source>
</reference>
<feature type="domain" description="YCII-related" evidence="2">
    <location>
        <begin position="1"/>
        <end position="90"/>
    </location>
</feature>
<evidence type="ECO:0000313" key="4">
    <source>
        <dbReference type="EMBL" id="ARE86623.1"/>
    </source>
</evidence>
<dbReference type="AlphaFoldDB" id="A0AAC9WFC8"/>
<reference evidence="4 6" key="2">
    <citation type="submission" date="2017-03" db="EMBL/GenBank/DDBJ databases">
        <title>Complete sequence of Clostridium formicaceticum DSM 92.</title>
        <authorList>
            <person name="Poehlein A."/>
            <person name="Karl M."/>
            <person name="Bengelsdorf F.R."/>
            <person name="Duerre P."/>
            <person name="Daniel R."/>
        </authorList>
    </citation>
    <scope>NUCLEOTIDE SEQUENCE [LARGE SCALE GENOMIC DNA]</scope>
    <source>
        <strain evidence="4 6">DSM 92</strain>
    </source>
</reference>
<name>A0AAC9WFC8_9CLOT</name>
<dbReference type="PANTHER" id="PTHR33606:SF3">
    <property type="entry name" value="PROTEIN YCII"/>
    <property type="match status" value="1"/>
</dbReference>
<protein>
    <submittedName>
        <fullName evidence="4">YciI-like protein</fullName>
    </submittedName>
</protein>
<keyword evidence="5" id="KW-1185">Reference proteome</keyword>
<dbReference type="Pfam" id="PF03795">
    <property type="entry name" value="YCII"/>
    <property type="match status" value="1"/>
</dbReference>
<sequence length="101" mass="11686">MQFLITGYDGTDEKALERRLAVREDHLALVKKMAYEKKHLYGAALLDENEKMIGSFLVVDFPSRDELDAYLKIEPYVVGNVWQKIEVTPCKVAPTFMELYK</sequence>
<evidence type="ECO:0000313" key="5">
    <source>
        <dbReference type="Proteomes" id="UP000177894"/>
    </source>
</evidence>
<dbReference type="SUPFAM" id="SSF54909">
    <property type="entry name" value="Dimeric alpha+beta barrel"/>
    <property type="match status" value="1"/>
</dbReference>
<evidence type="ECO:0000313" key="3">
    <source>
        <dbReference type="EMBL" id="AOY76243.1"/>
    </source>
</evidence>
<dbReference type="EMBL" id="CP017603">
    <property type="protein sequence ID" value="AOY76243.1"/>
    <property type="molecule type" value="Genomic_DNA"/>
</dbReference>
<comment type="similarity">
    <text evidence="1">Belongs to the YciI family.</text>
</comment>
<dbReference type="Proteomes" id="UP000177894">
    <property type="component" value="Chromosome"/>
</dbReference>
<dbReference type="RefSeq" id="WP_070967439.1">
    <property type="nucleotide sequence ID" value="NZ_CP017603.1"/>
</dbReference>
<dbReference type="Proteomes" id="UP000192478">
    <property type="component" value="Chromosome"/>
</dbReference>
<dbReference type="InterPro" id="IPR011008">
    <property type="entry name" value="Dimeric_a/b-barrel"/>
</dbReference>
<proteinExistence type="inferred from homology"/>